<proteinExistence type="predicted"/>
<keyword evidence="6" id="KW-1185">Reference proteome</keyword>
<dbReference type="InterPro" id="IPR035919">
    <property type="entry name" value="EAL_sf"/>
</dbReference>
<dbReference type="PANTHER" id="PTHR33121">
    <property type="entry name" value="CYCLIC DI-GMP PHOSPHODIESTERASE PDEF"/>
    <property type="match status" value="1"/>
</dbReference>
<dbReference type="NCBIfam" id="TIGR00254">
    <property type="entry name" value="GGDEF"/>
    <property type="match status" value="1"/>
</dbReference>
<evidence type="ECO:0000313" key="6">
    <source>
        <dbReference type="Proteomes" id="UP000186513"/>
    </source>
</evidence>
<dbReference type="AlphaFoldDB" id="A0A1K2HMA9"/>
<feature type="transmembrane region" description="Helical" evidence="1">
    <location>
        <begin position="196"/>
        <end position="219"/>
    </location>
</feature>
<dbReference type="Gene3D" id="3.20.20.450">
    <property type="entry name" value="EAL domain"/>
    <property type="match status" value="1"/>
</dbReference>
<dbReference type="SUPFAM" id="SSF141868">
    <property type="entry name" value="EAL domain-like"/>
    <property type="match status" value="1"/>
</dbReference>
<dbReference type="STRING" id="1121279.SAMN02745887_02626"/>
<dbReference type="CDD" id="cd01949">
    <property type="entry name" value="GGDEF"/>
    <property type="match status" value="1"/>
</dbReference>
<keyword evidence="1" id="KW-1133">Transmembrane helix</keyword>
<evidence type="ECO:0000259" key="2">
    <source>
        <dbReference type="PROSITE" id="PS50883"/>
    </source>
</evidence>
<dbReference type="GO" id="GO:0007165">
    <property type="term" value="P:signal transduction"/>
    <property type="evidence" value="ECO:0007669"/>
    <property type="project" value="InterPro"/>
</dbReference>
<reference evidence="5 6" key="1">
    <citation type="submission" date="2016-11" db="EMBL/GenBank/DDBJ databases">
        <authorList>
            <person name="Jaros S."/>
            <person name="Januszkiewicz K."/>
            <person name="Wedrychowicz H."/>
        </authorList>
    </citation>
    <scope>NUCLEOTIDE SEQUENCE [LARGE SCALE GENOMIC DNA]</scope>
    <source>
        <strain evidence="5 6">DSM 18899</strain>
    </source>
</reference>
<protein>
    <submittedName>
        <fullName evidence="5">Diguanylate cyclase (GGDEF) domain-containing protein</fullName>
    </submittedName>
</protein>
<accession>A0A1K2HMA9</accession>
<evidence type="ECO:0000256" key="1">
    <source>
        <dbReference type="SAM" id="Phobius"/>
    </source>
</evidence>
<gene>
    <name evidence="5" type="ORF">SAMN02745887_02626</name>
</gene>
<dbReference type="EMBL" id="FPKR01000010">
    <property type="protein sequence ID" value="SFZ77829.1"/>
    <property type="molecule type" value="Genomic_DNA"/>
</dbReference>
<dbReference type="InterPro" id="IPR000160">
    <property type="entry name" value="GGDEF_dom"/>
</dbReference>
<dbReference type="GO" id="GO:0016020">
    <property type="term" value="C:membrane"/>
    <property type="evidence" value="ECO:0007669"/>
    <property type="project" value="InterPro"/>
</dbReference>
<dbReference type="SUPFAM" id="SSF158472">
    <property type="entry name" value="HAMP domain-like"/>
    <property type="match status" value="1"/>
</dbReference>
<evidence type="ECO:0000259" key="4">
    <source>
        <dbReference type="PROSITE" id="PS50887"/>
    </source>
</evidence>
<dbReference type="Pfam" id="PF00563">
    <property type="entry name" value="EAL"/>
    <property type="match status" value="1"/>
</dbReference>
<keyword evidence="1" id="KW-0812">Transmembrane</keyword>
<sequence>MQRQLARLMPHTARTKILLVFMLVNLAATIAYAAYAWNMQARSVRETVDARLNTAAAALPKIIGYEYLRALPQSGSVPEERYLAMSRLLHDYANKVGVRYLYVFIRDGDTVRYLADGASEEEIRAGNYGRYLSAYTDPPAALFEAFNEREARFAEYRDRWGQFRSVFVPMQREDGSTLIFGADIDLDQLQVELDKALLHALGIGMLTFLAGLIGSLLLARLLAAPIAQLASAAERVAMGDYKARVPIRGNDEVARLGRAFNLMSGAIAEREQEITRLAYIDPLTELPNRVRLAELISEEIHNAQQGEDSVAVIMVDIDRFKYINDYLGYSVGDAALKSIAQRLRQVQRESDHLGRFSGDEFVLVLPGVNRGNLEPVLRRLHSVLENPLAIAGQSIDVAGSTGAAFFPEHGTSAHMLLRQAESAMYMAKRTLANFMVYDAHQEENRKSQLSLLGELKTAIEQHQLVAFYQPKVNLQDGYINSVEALVRWQHPERGWVPPNQFIPFAEQTGKIRSLTLWMLRECMQQSLRWNAAGRQLRVSVNVSVSDMEDPGFVSLVECLLNETGANAQDLCLEITESAVMGEPERVMAALRRLRELGFKLSIDDFGTGYSSLAYLSRLPVNQLKIDRSFILRLHEAEGIQIARAIVQLGHILKLEVVAEGVESAEAWQTVSSLGCDSVQGYLVARPMPQAEFDAWFSACNGRWSLPA</sequence>
<dbReference type="Pfam" id="PF00672">
    <property type="entry name" value="HAMP"/>
    <property type="match status" value="1"/>
</dbReference>
<dbReference type="PROSITE" id="PS50887">
    <property type="entry name" value="GGDEF"/>
    <property type="match status" value="1"/>
</dbReference>
<dbReference type="CDD" id="cd06225">
    <property type="entry name" value="HAMP"/>
    <property type="match status" value="1"/>
</dbReference>
<dbReference type="PROSITE" id="PS50883">
    <property type="entry name" value="EAL"/>
    <property type="match status" value="1"/>
</dbReference>
<dbReference type="SMART" id="SM00052">
    <property type="entry name" value="EAL"/>
    <property type="match status" value="1"/>
</dbReference>
<dbReference type="OrthoDB" id="9813903at2"/>
<dbReference type="InterPro" id="IPR001633">
    <property type="entry name" value="EAL_dom"/>
</dbReference>
<dbReference type="GO" id="GO:0071111">
    <property type="term" value="F:cyclic-guanylate-specific phosphodiesterase activity"/>
    <property type="evidence" value="ECO:0007669"/>
    <property type="project" value="InterPro"/>
</dbReference>
<dbReference type="Pfam" id="PF00990">
    <property type="entry name" value="GGDEF"/>
    <property type="match status" value="1"/>
</dbReference>
<dbReference type="InterPro" id="IPR029787">
    <property type="entry name" value="Nucleotide_cyclase"/>
</dbReference>
<dbReference type="Gene3D" id="6.10.340.10">
    <property type="match status" value="1"/>
</dbReference>
<feature type="domain" description="HAMP" evidence="3">
    <location>
        <begin position="220"/>
        <end position="272"/>
    </location>
</feature>
<dbReference type="Gene3D" id="3.30.70.270">
    <property type="match status" value="1"/>
</dbReference>
<dbReference type="Proteomes" id="UP000186513">
    <property type="component" value="Unassembled WGS sequence"/>
</dbReference>
<dbReference type="InterPro" id="IPR043128">
    <property type="entry name" value="Rev_trsase/Diguanyl_cyclase"/>
</dbReference>
<dbReference type="InterPro" id="IPR003660">
    <property type="entry name" value="HAMP_dom"/>
</dbReference>
<dbReference type="PROSITE" id="PS50885">
    <property type="entry name" value="HAMP"/>
    <property type="match status" value="1"/>
</dbReference>
<dbReference type="InterPro" id="IPR050706">
    <property type="entry name" value="Cyclic-di-GMP_PDE-like"/>
</dbReference>
<dbReference type="RefSeq" id="WP_072429125.1">
    <property type="nucleotide sequence ID" value="NZ_FPKR01000010.1"/>
</dbReference>
<dbReference type="SMART" id="SM00304">
    <property type="entry name" value="HAMP"/>
    <property type="match status" value="1"/>
</dbReference>
<organism evidence="5 6">
    <name type="scientific">Chitinimonas taiwanensis DSM 18899</name>
    <dbReference type="NCBI Taxonomy" id="1121279"/>
    <lineage>
        <taxon>Bacteria</taxon>
        <taxon>Pseudomonadati</taxon>
        <taxon>Pseudomonadota</taxon>
        <taxon>Betaproteobacteria</taxon>
        <taxon>Neisseriales</taxon>
        <taxon>Chitinibacteraceae</taxon>
        <taxon>Chitinimonas</taxon>
    </lineage>
</organism>
<evidence type="ECO:0000313" key="5">
    <source>
        <dbReference type="EMBL" id="SFZ77829.1"/>
    </source>
</evidence>
<dbReference type="FunFam" id="3.20.20.450:FF:000001">
    <property type="entry name" value="Cyclic di-GMP phosphodiesterase yahA"/>
    <property type="match status" value="1"/>
</dbReference>
<feature type="domain" description="EAL" evidence="2">
    <location>
        <begin position="448"/>
        <end position="700"/>
    </location>
</feature>
<dbReference type="PANTHER" id="PTHR33121:SF71">
    <property type="entry name" value="OXYGEN SENSOR PROTEIN DOSP"/>
    <property type="match status" value="1"/>
</dbReference>
<dbReference type="SMART" id="SM00267">
    <property type="entry name" value="GGDEF"/>
    <property type="match status" value="1"/>
</dbReference>
<feature type="domain" description="GGDEF" evidence="4">
    <location>
        <begin position="308"/>
        <end position="439"/>
    </location>
</feature>
<dbReference type="SUPFAM" id="SSF55073">
    <property type="entry name" value="Nucleotide cyclase"/>
    <property type="match status" value="1"/>
</dbReference>
<keyword evidence="1" id="KW-0472">Membrane</keyword>
<name>A0A1K2HMA9_9NEIS</name>
<dbReference type="CDD" id="cd01948">
    <property type="entry name" value="EAL"/>
    <property type="match status" value="1"/>
</dbReference>
<evidence type="ECO:0000259" key="3">
    <source>
        <dbReference type="PROSITE" id="PS50885"/>
    </source>
</evidence>